<dbReference type="AlphaFoldDB" id="A0A367WA66"/>
<dbReference type="Pfam" id="PF02594">
    <property type="entry name" value="DUF167"/>
    <property type="match status" value="1"/>
</dbReference>
<dbReference type="OrthoDB" id="9801972at2"/>
<dbReference type="EMBL" id="JPWF01000005">
    <property type="protein sequence ID" value="RCK37442.1"/>
    <property type="molecule type" value="Genomic_DNA"/>
</dbReference>
<gene>
    <name evidence="3" type="ORF">TH19_09230</name>
</gene>
<organism evidence="3 4">
    <name type="scientific">Thalassospira profundimaris</name>
    <dbReference type="NCBI Taxonomy" id="502049"/>
    <lineage>
        <taxon>Bacteria</taxon>
        <taxon>Pseudomonadati</taxon>
        <taxon>Pseudomonadota</taxon>
        <taxon>Alphaproteobacteria</taxon>
        <taxon>Rhodospirillales</taxon>
        <taxon>Thalassospiraceae</taxon>
        <taxon>Thalassospira</taxon>
    </lineage>
</organism>
<proteinExistence type="inferred from homology"/>
<dbReference type="Proteomes" id="UP000253226">
    <property type="component" value="Unassembled WGS sequence"/>
</dbReference>
<dbReference type="SUPFAM" id="SSF69786">
    <property type="entry name" value="YggU-like"/>
    <property type="match status" value="1"/>
</dbReference>
<comment type="caution">
    <text evidence="3">The sequence shown here is derived from an EMBL/GenBank/DDBJ whole genome shotgun (WGS) entry which is preliminary data.</text>
</comment>
<dbReference type="RefSeq" id="WP_114101984.1">
    <property type="nucleotide sequence ID" value="NZ_JPWF01000005.1"/>
</dbReference>
<reference evidence="3 4" key="1">
    <citation type="submission" date="2014-07" db="EMBL/GenBank/DDBJ databases">
        <title>Draft genome sequence of Thalassospira profundimaris 35.</title>
        <authorList>
            <person name="Lai Q."/>
            <person name="Shao Z."/>
        </authorList>
    </citation>
    <scope>NUCLEOTIDE SEQUENCE [LARGE SCALE GENOMIC DNA]</scope>
    <source>
        <strain evidence="3 4">35</strain>
    </source>
</reference>
<evidence type="ECO:0000256" key="2">
    <source>
        <dbReference type="HAMAP-Rule" id="MF_00634"/>
    </source>
</evidence>
<accession>A0A367WA66</accession>
<evidence type="ECO:0000313" key="4">
    <source>
        <dbReference type="Proteomes" id="UP000253226"/>
    </source>
</evidence>
<evidence type="ECO:0000313" key="3">
    <source>
        <dbReference type="EMBL" id="RCK37442.1"/>
    </source>
</evidence>
<comment type="similarity">
    <text evidence="1 2">Belongs to the UPF0235 family.</text>
</comment>
<evidence type="ECO:0000256" key="1">
    <source>
        <dbReference type="ARBA" id="ARBA00010364"/>
    </source>
</evidence>
<protein>
    <recommendedName>
        <fullName evidence="2">UPF0235 protein TH19_09230</fullName>
    </recommendedName>
</protein>
<dbReference type="HAMAP" id="MF_00634">
    <property type="entry name" value="UPF0235"/>
    <property type="match status" value="1"/>
</dbReference>
<dbReference type="NCBIfam" id="TIGR00251">
    <property type="entry name" value="DUF167 family protein"/>
    <property type="match status" value="1"/>
</dbReference>
<sequence>MTDPVCEILSDQTGIRLFVRLTPKASRNAINGLIEDASGRLWLRASVTAVPENGKANQALIKLLAKAAKWPKSSVGIVAGHTDRNKVLVISGNPAELMTQITELTGGQTHE</sequence>
<dbReference type="SMART" id="SM01152">
    <property type="entry name" value="DUF167"/>
    <property type="match status" value="1"/>
</dbReference>
<dbReference type="InterPro" id="IPR036591">
    <property type="entry name" value="YggU-like_sf"/>
</dbReference>
<dbReference type="InterPro" id="IPR003746">
    <property type="entry name" value="DUF167"/>
</dbReference>
<name>A0A367WA66_9PROT</name>
<dbReference type="Gene3D" id="3.30.1200.10">
    <property type="entry name" value="YggU-like"/>
    <property type="match status" value="1"/>
</dbReference>